<dbReference type="PANTHER" id="PTHR34406:SF1">
    <property type="entry name" value="PROTEIN YCEI"/>
    <property type="match status" value="1"/>
</dbReference>
<keyword evidence="4" id="KW-1185">Reference proteome</keyword>
<dbReference type="PANTHER" id="PTHR34406">
    <property type="entry name" value="PROTEIN YCEI"/>
    <property type="match status" value="1"/>
</dbReference>
<dbReference type="Proteomes" id="UP000186551">
    <property type="component" value="Unassembled WGS sequence"/>
</dbReference>
<gene>
    <name evidence="3" type="ORF">A3841_08975</name>
</gene>
<evidence type="ECO:0000256" key="1">
    <source>
        <dbReference type="SAM" id="SignalP"/>
    </source>
</evidence>
<dbReference type="STRING" id="1797110.A3841_08975"/>
<dbReference type="InterPro" id="IPR036761">
    <property type="entry name" value="TTHA0802/YceI-like_sf"/>
</dbReference>
<dbReference type="Pfam" id="PF04264">
    <property type="entry name" value="YceI"/>
    <property type="match status" value="1"/>
</dbReference>
<dbReference type="SUPFAM" id="SSF101874">
    <property type="entry name" value="YceI-like"/>
    <property type="match status" value="1"/>
</dbReference>
<dbReference type="Gene3D" id="2.40.128.110">
    <property type="entry name" value="Lipid/polyisoprenoid-binding, YceI-like"/>
    <property type="match status" value="1"/>
</dbReference>
<dbReference type="InterPro" id="IPR007372">
    <property type="entry name" value="Lipid/polyisoprenoid-bd_YceI"/>
</dbReference>
<evidence type="ECO:0000259" key="2">
    <source>
        <dbReference type="SMART" id="SM00867"/>
    </source>
</evidence>
<accession>A0A1Q5PIR9</accession>
<evidence type="ECO:0000313" key="4">
    <source>
        <dbReference type="Proteomes" id="UP000186551"/>
    </source>
</evidence>
<organism evidence="3 4">
    <name type="scientific">Pontibacter flavimaris</name>
    <dbReference type="NCBI Taxonomy" id="1797110"/>
    <lineage>
        <taxon>Bacteria</taxon>
        <taxon>Pseudomonadati</taxon>
        <taxon>Bacteroidota</taxon>
        <taxon>Cytophagia</taxon>
        <taxon>Cytophagales</taxon>
        <taxon>Hymenobacteraceae</taxon>
        <taxon>Pontibacter</taxon>
    </lineage>
</organism>
<keyword evidence="1" id="KW-0732">Signal</keyword>
<comment type="caution">
    <text evidence="3">The sequence shown here is derived from an EMBL/GenBank/DDBJ whole genome shotgun (WGS) entry which is preliminary data.</text>
</comment>
<dbReference type="RefSeq" id="WP_073850555.1">
    <property type="nucleotide sequence ID" value="NZ_LVWA01000002.1"/>
</dbReference>
<dbReference type="OrthoDB" id="9794147at2"/>
<protein>
    <recommendedName>
        <fullName evidence="2">Lipid/polyisoprenoid-binding YceI-like domain-containing protein</fullName>
    </recommendedName>
</protein>
<proteinExistence type="predicted"/>
<evidence type="ECO:0000313" key="3">
    <source>
        <dbReference type="EMBL" id="OKL42115.1"/>
    </source>
</evidence>
<name>A0A1Q5PIR9_9BACT</name>
<dbReference type="SMART" id="SM00867">
    <property type="entry name" value="YceI"/>
    <property type="match status" value="1"/>
</dbReference>
<feature type="signal peptide" evidence="1">
    <location>
        <begin position="1"/>
        <end position="27"/>
    </location>
</feature>
<feature type="chain" id="PRO_5012027446" description="Lipid/polyisoprenoid-binding YceI-like domain-containing protein" evidence="1">
    <location>
        <begin position="28"/>
        <end position="195"/>
    </location>
</feature>
<dbReference type="AlphaFoldDB" id="A0A1Q5PIR9"/>
<feature type="domain" description="Lipid/polyisoprenoid-binding YceI-like" evidence="2">
    <location>
        <begin position="30"/>
        <end position="191"/>
    </location>
</feature>
<reference evidence="3 4" key="1">
    <citation type="submission" date="2016-03" db="EMBL/GenBank/DDBJ databases">
        <title>Genome sequence of Pontibacter sp. nov., of the family cytophagaceae, isolated from marine sediment of the Yellow Sea, China.</title>
        <authorList>
            <person name="Zhang G."/>
            <person name="Zhang R."/>
        </authorList>
    </citation>
    <scope>NUCLEOTIDE SEQUENCE [LARGE SCALE GENOMIC DNA]</scope>
    <source>
        <strain evidence="3 4">S10-8</strain>
    </source>
</reference>
<sequence>MKAQKLVRLLVAAGLFLATGLSTTVLAQDTYKLAAKPTLTVMGGSTIHDWEMISAQSQGKAVLLVEGTTLKSVKSASITMKTESLKSGKDKMNEIAYDALKAKKYADITFTLTSFKNLDGKKGQATGNLTIAGTTKPVTFTVESSVKGGSVFMTGETAIKFSDFNLTPPTALLGTVKTTNDLKLTFRVSFLPNVI</sequence>
<dbReference type="EMBL" id="LVWA01000002">
    <property type="protein sequence ID" value="OKL42115.1"/>
    <property type="molecule type" value="Genomic_DNA"/>
</dbReference>